<dbReference type="EMBL" id="JACNEP010000023">
    <property type="protein sequence ID" value="MBC3767679.1"/>
    <property type="molecule type" value="Genomic_DNA"/>
</dbReference>
<dbReference type="Proteomes" id="UP000601768">
    <property type="component" value="Unassembled WGS sequence"/>
</dbReference>
<name>A0A8J6M1G9_9ALTE</name>
<proteinExistence type="predicted"/>
<dbReference type="RefSeq" id="WP_186508316.1">
    <property type="nucleotide sequence ID" value="NZ_JACNEP010000023.1"/>
</dbReference>
<sequence>MNTPVVIQLQELASDSQNHLPDVLRKALLIASKLGLNDFKAWVLSELNGYNTEVELPEYRIISSELKVFNPYRGYQPLIIEDGDMARMVSEVKICESIESLQHLLSKSNSKERLTFPFPAEQKAFLMRMIRGSAQLEPTRFIGSNQVKSVMEQVRTRLLNWALDLESQGVLGDGLSFSQKEKSIANENKSAINIQHFQGVMGNVSGGNVSQTMSMTITPGNFESLANYFKQQDINDEDIGSLQKAISSDPEASEKGTFGPKVSSWIGKMTEKAAEGSWGIGIGAAGNLLATAIAKFYGL</sequence>
<evidence type="ECO:0000313" key="2">
    <source>
        <dbReference type="EMBL" id="MBC3767679.1"/>
    </source>
</evidence>
<organism evidence="2 3">
    <name type="scientific">Neptunicella marina</name>
    <dbReference type="NCBI Taxonomy" id="2125989"/>
    <lineage>
        <taxon>Bacteria</taxon>
        <taxon>Pseudomonadati</taxon>
        <taxon>Pseudomonadota</taxon>
        <taxon>Gammaproteobacteria</taxon>
        <taxon>Alteromonadales</taxon>
        <taxon>Alteromonadaceae</taxon>
        <taxon>Neptunicella</taxon>
    </lineage>
</organism>
<dbReference type="Pfam" id="PF18864">
    <property type="entry name" value="AbiTii"/>
    <property type="match status" value="1"/>
</dbReference>
<dbReference type="InterPro" id="IPR041304">
    <property type="entry name" value="AbiTii"/>
</dbReference>
<reference evidence="2" key="1">
    <citation type="journal article" date="2018" name="Int. J. Syst. Evol. Microbiol.">
        <title>Neptunicella marina gen. nov., sp. nov., isolated from surface seawater.</title>
        <authorList>
            <person name="Liu X."/>
            <person name="Lai Q."/>
            <person name="Du Y."/>
            <person name="Zhang X."/>
            <person name="Liu Z."/>
            <person name="Sun F."/>
            <person name="Shao Z."/>
        </authorList>
    </citation>
    <scope>NUCLEOTIDE SEQUENCE</scope>
    <source>
        <strain evidence="2">S27-2</strain>
    </source>
</reference>
<dbReference type="AlphaFoldDB" id="A0A8J6M1G9"/>
<protein>
    <recommendedName>
        <fullName evidence="1">AbiTii domain-containing protein</fullName>
    </recommendedName>
</protein>
<feature type="domain" description="AbiTii" evidence="1">
    <location>
        <begin position="6"/>
        <end position="188"/>
    </location>
</feature>
<accession>A0A8J6M1G9</accession>
<keyword evidence="3" id="KW-1185">Reference proteome</keyword>
<reference evidence="2" key="2">
    <citation type="submission" date="2020-08" db="EMBL/GenBank/DDBJ databases">
        <authorList>
            <person name="Lai Q."/>
        </authorList>
    </citation>
    <scope>NUCLEOTIDE SEQUENCE</scope>
    <source>
        <strain evidence="2">S27-2</strain>
    </source>
</reference>
<evidence type="ECO:0000313" key="3">
    <source>
        <dbReference type="Proteomes" id="UP000601768"/>
    </source>
</evidence>
<evidence type="ECO:0000259" key="1">
    <source>
        <dbReference type="Pfam" id="PF18864"/>
    </source>
</evidence>
<comment type="caution">
    <text evidence="2">The sequence shown here is derived from an EMBL/GenBank/DDBJ whole genome shotgun (WGS) entry which is preliminary data.</text>
</comment>
<gene>
    <name evidence="2" type="ORF">H8B19_17500</name>
</gene>